<feature type="domain" description="FecR protein" evidence="3">
    <location>
        <begin position="109"/>
        <end position="190"/>
    </location>
</feature>
<feature type="compositionally biased region" description="Basic and acidic residues" evidence="1">
    <location>
        <begin position="872"/>
        <end position="886"/>
    </location>
</feature>
<proteinExistence type="predicted"/>
<dbReference type="Pfam" id="PF20245">
    <property type="entry name" value="DUF6600"/>
    <property type="match status" value="1"/>
</dbReference>
<feature type="region of interest" description="Disordered" evidence="1">
    <location>
        <begin position="517"/>
        <end position="554"/>
    </location>
</feature>
<feature type="signal peptide" evidence="2">
    <location>
        <begin position="1"/>
        <end position="36"/>
    </location>
</feature>
<dbReference type="PANTHER" id="PTHR38731:SF3">
    <property type="entry name" value="BLL6125 PROTEIN"/>
    <property type="match status" value="1"/>
</dbReference>
<evidence type="ECO:0000256" key="1">
    <source>
        <dbReference type="SAM" id="MobiDB-lite"/>
    </source>
</evidence>
<comment type="caution">
    <text evidence="4">The sequence shown here is derived from an EMBL/GenBank/DDBJ whole genome shotgun (WGS) entry which is preliminary data.</text>
</comment>
<feature type="compositionally biased region" description="Low complexity" evidence="1">
    <location>
        <begin position="765"/>
        <end position="776"/>
    </location>
</feature>
<sequence>MKTPITTSPRLTLRRLTGYVLLATAPFALASHAAFAQTEPPQDMPPQTAPATQSVDPPSRVARLNYMAGAVTTEPAGATDWSYATLNRPLTTGDQLWNDTNARSELHIGSTAVRLSNSTSLDILNLDDTSAQLKVAQGTLSTHVRQLQPGSSYEIDTPNVAVGVTGPGDYRVDVAPDGSSTTVTVRDGSVTVYGDGGQIPMQGGQQVTFAGTNLQQVANNDVPPPDAFDQWAENRNAAENRSISARYVSRDIPGYQDLDANGTWNNDPQYGAVWVPNSVPAGWAPYHEGHWVWQAPWGWTWVDDAPWGFAPYHYGRWAYVGDRWGWVPGPVVVSEPPVYAPALVAFVGGGGGGVDWSVSLTIGGAAAAGCAWFPLGPGEVWHPSWGGWSPRYYERVNQTVIVNNNVNVTNITNINNIHNTYVNYRVPGAVTAVPATAFVHGQPVMRFAQKVDPQQLRNARISAGAPGIAPVSQSFGSGLRQANYRPPETAMARQIVATRNPVVPAAFHDHLAQRFAQGGGQVPGAGAPVVRTAPPAGFAGQQAHGAPGAPGAAPARDVRLVNMHSPVVAPMHGPAQASERPAPGMPNAQRPELGQAAPHSPMAVEHGQPGNAAPNAPRPELGQALPHTPMAVEHGQPGNAAPNAPRPELGQALPHTPMAVEHGQPGNNGVPRPPQQQMMGNVNGAPHEGPHVPGAQEPHAPMAQQRGEPGAMPGREAQQQVPHPGAQAPQGGVPRQEARAPQGGEPRPQFQQQQRVEQPQPPRPEVQQHAEQQPQARPEPRPQPQLQPQPQAHAEPRPQPQPQPQVHAEPRPQPQPQPQVHAEPRPQPQPQPQVHAEPRPQPQPQPQVHAEPRPQPQPQAHAEPRPQPQPHPEQHAAGGRDEHKQQ</sequence>
<evidence type="ECO:0000313" key="5">
    <source>
        <dbReference type="Proteomes" id="UP000305539"/>
    </source>
</evidence>
<feature type="region of interest" description="Disordered" evidence="1">
    <location>
        <begin position="568"/>
        <end position="886"/>
    </location>
</feature>
<keyword evidence="2" id="KW-0732">Signal</keyword>
<evidence type="ECO:0000259" key="3">
    <source>
        <dbReference type="Pfam" id="PF04773"/>
    </source>
</evidence>
<accession>A0A4U1HRB0</accession>
<gene>
    <name evidence="4" type="ORF">FAZ69_23155</name>
</gene>
<dbReference type="InterPro" id="IPR006860">
    <property type="entry name" value="FecR"/>
</dbReference>
<organism evidence="4 5">
    <name type="scientific">Trinickia terrae</name>
    <dbReference type="NCBI Taxonomy" id="2571161"/>
    <lineage>
        <taxon>Bacteria</taxon>
        <taxon>Pseudomonadati</taxon>
        <taxon>Pseudomonadota</taxon>
        <taxon>Betaproteobacteria</taxon>
        <taxon>Burkholderiales</taxon>
        <taxon>Burkholderiaceae</taxon>
        <taxon>Trinickia</taxon>
    </lineage>
</organism>
<dbReference type="EMBL" id="SWJE01000013">
    <property type="protein sequence ID" value="TKC83922.1"/>
    <property type="molecule type" value="Genomic_DNA"/>
</dbReference>
<dbReference type="Gene3D" id="2.60.120.1440">
    <property type="match status" value="1"/>
</dbReference>
<feature type="region of interest" description="Disordered" evidence="1">
    <location>
        <begin position="38"/>
        <end position="57"/>
    </location>
</feature>
<name>A0A4U1HRB0_9BURK</name>
<reference evidence="4 5" key="1">
    <citation type="submission" date="2019-04" db="EMBL/GenBank/DDBJ databases">
        <title>Trinickia sp. 7GSK02, isolated from subtropical forest soil.</title>
        <authorList>
            <person name="Gao Z.-H."/>
            <person name="Qiu L.-H."/>
        </authorList>
    </citation>
    <scope>NUCLEOTIDE SEQUENCE [LARGE SCALE GENOMIC DNA]</scope>
    <source>
        <strain evidence="4 5">7GSK02</strain>
    </source>
</reference>
<dbReference type="InterPro" id="IPR046535">
    <property type="entry name" value="DUF6600"/>
</dbReference>
<dbReference type="RefSeq" id="WP_136897424.1">
    <property type="nucleotide sequence ID" value="NZ_SWJE01000013.1"/>
</dbReference>
<dbReference type="AlphaFoldDB" id="A0A4U1HRB0"/>
<dbReference type="PANTHER" id="PTHR38731">
    <property type="entry name" value="LIPL45-RELATED LIPOPROTEIN-RELATED"/>
    <property type="match status" value="1"/>
</dbReference>
<feature type="compositionally biased region" description="Low complexity" evidence="1">
    <location>
        <begin position="741"/>
        <end position="758"/>
    </location>
</feature>
<dbReference type="OrthoDB" id="5485224at2"/>
<protein>
    <submittedName>
        <fullName evidence="4">FecR protein</fullName>
    </submittedName>
</protein>
<dbReference type="Pfam" id="PF04773">
    <property type="entry name" value="FecR"/>
    <property type="match status" value="1"/>
</dbReference>
<evidence type="ECO:0000256" key="2">
    <source>
        <dbReference type="SAM" id="SignalP"/>
    </source>
</evidence>
<feature type="compositionally biased region" description="Low complexity" evidence="1">
    <location>
        <begin position="524"/>
        <end position="554"/>
    </location>
</feature>
<keyword evidence="5" id="KW-1185">Reference proteome</keyword>
<dbReference type="Proteomes" id="UP000305539">
    <property type="component" value="Unassembled WGS sequence"/>
</dbReference>
<feature type="chain" id="PRO_5020597060" evidence="2">
    <location>
        <begin position="37"/>
        <end position="886"/>
    </location>
</feature>
<evidence type="ECO:0000313" key="4">
    <source>
        <dbReference type="EMBL" id="TKC83922.1"/>
    </source>
</evidence>